<evidence type="ECO:0000313" key="7">
    <source>
        <dbReference type="Proteomes" id="UP000231070"/>
    </source>
</evidence>
<evidence type="ECO:0000256" key="4">
    <source>
        <dbReference type="SAM" id="SignalP"/>
    </source>
</evidence>
<protein>
    <recommendedName>
        <fullName evidence="5">DNA mismatch repair proteins mutS family domain-containing protein</fullName>
    </recommendedName>
</protein>
<evidence type="ECO:0000256" key="2">
    <source>
        <dbReference type="ARBA" id="ARBA00022840"/>
    </source>
</evidence>
<feature type="signal peptide" evidence="4">
    <location>
        <begin position="1"/>
        <end position="28"/>
    </location>
</feature>
<feature type="chain" id="PRO_5013843053" description="DNA mismatch repair proteins mutS family domain-containing protein" evidence="4">
    <location>
        <begin position="29"/>
        <end position="522"/>
    </location>
</feature>
<keyword evidence="2" id="KW-0067">ATP-binding</keyword>
<accession>A0A2G9WRZ0</accession>
<dbReference type="InterPro" id="IPR027417">
    <property type="entry name" value="P-loop_NTPase"/>
</dbReference>
<dbReference type="GO" id="GO:0030983">
    <property type="term" value="F:mismatched DNA binding"/>
    <property type="evidence" value="ECO:0007669"/>
    <property type="project" value="InterPro"/>
</dbReference>
<keyword evidence="7" id="KW-1185">Reference proteome</keyword>
<dbReference type="GO" id="GO:0005524">
    <property type="term" value="F:ATP binding"/>
    <property type="evidence" value="ECO:0007669"/>
    <property type="project" value="UniProtKB-KW"/>
</dbReference>
<name>A0A2G9WRZ0_9HYPH</name>
<dbReference type="InterPro" id="IPR045076">
    <property type="entry name" value="MutS"/>
</dbReference>
<dbReference type="GO" id="GO:0006298">
    <property type="term" value="P:mismatch repair"/>
    <property type="evidence" value="ECO:0007669"/>
    <property type="project" value="InterPro"/>
</dbReference>
<dbReference type="SMART" id="SM00534">
    <property type="entry name" value="MUTSac"/>
    <property type="match status" value="1"/>
</dbReference>
<keyword evidence="3" id="KW-0238">DNA-binding</keyword>
<evidence type="ECO:0000256" key="1">
    <source>
        <dbReference type="ARBA" id="ARBA00022741"/>
    </source>
</evidence>
<reference evidence="6 7" key="1">
    <citation type="submission" date="2017-08" db="EMBL/GenBank/DDBJ databases">
        <title>Pleomorphomonas carboxidotrophicus sp. nov., a new mesophilic hydrogenogenic carboxidotroph.</title>
        <authorList>
            <person name="Esquivel-Elizondo S."/>
            <person name="Krajmalnik-Brown R."/>
            <person name="Maldonado J."/>
        </authorList>
    </citation>
    <scope>NUCLEOTIDE SEQUENCE [LARGE SCALE GENOMIC DNA]</scope>
    <source>
        <strain evidence="6 7">SVCO-16</strain>
    </source>
</reference>
<evidence type="ECO:0000256" key="3">
    <source>
        <dbReference type="ARBA" id="ARBA00023125"/>
    </source>
</evidence>
<dbReference type="EMBL" id="NQVN01000018">
    <property type="protein sequence ID" value="PIO97415.1"/>
    <property type="molecule type" value="Genomic_DNA"/>
</dbReference>
<gene>
    <name evidence="6" type="ORF">CJ014_20535</name>
</gene>
<comment type="caution">
    <text evidence="6">The sequence shown here is derived from an EMBL/GenBank/DDBJ whole genome shotgun (WGS) entry which is preliminary data.</text>
</comment>
<sequence>MQARFPAPPPAAAPPVAVSILAAGPATAFDGEPAEPSCFRDLNLDQIVAAATAPKAEYNLSPIFRAPLLDIDGVLYRQAIFRDLERPEVRATLDAFAGGMRALHANRRRIEAIRYERERQAWFLDGVLLYDAAVRGFAAAFAATELASPGLIAFRDYLAAYAGADRFTRLAGAAAGLKRELAAVSYCVYLIGGHVHVGPLTDEPDFTEEILGVFAKFKEADARDHRVKLSDAGEMNHIEAGILDLVAALHADLFGRLDAFVAANAAFIDATIAAFDREAQFYLAWLDHIAPLEAHGLAFCYPEVTQGKAIGAEGTFDLALAAKLVKDGRTVVANDFQLSGAERILVVTGPNQGGKTTFARLFGQLHYLAALGCPVPGVAARLHLPDRVFTHFERPEVAGSERSKLEDDLMRMRDILAAATADSLVILNEIFTSTTLADAVWLSREVMTRLAELDLLGVWVTFIDELAAVSPATVSMVGGVDPDDDDSRTFRLTRRPADGLAYAMALAGRHGLTYRRLRERIP</sequence>
<dbReference type="OrthoDB" id="9808166at2"/>
<dbReference type="PANTHER" id="PTHR11361">
    <property type="entry name" value="DNA MISMATCH REPAIR PROTEIN MUTS FAMILY MEMBER"/>
    <property type="match status" value="1"/>
</dbReference>
<dbReference type="AlphaFoldDB" id="A0A2G9WRZ0"/>
<keyword evidence="1" id="KW-0547">Nucleotide-binding</keyword>
<keyword evidence="4" id="KW-0732">Signal</keyword>
<organism evidence="6 7">
    <name type="scientific">Pleomorphomonas carboxyditropha</name>
    <dbReference type="NCBI Taxonomy" id="2023338"/>
    <lineage>
        <taxon>Bacteria</taxon>
        <taxon>Pseudomonadati</taxon>
        <taxon>Pseudomonadota</taxon>
        <taxon>Alphaproteobacteria</taxon>
        <taxon>Hyphomicrobiales</taxon>
        <taxon>Pleomorphomonadaceae</taxon>
        <taxon>Pleomorphomonas</taxon>
    </lineage>
</organism>
<evidence type="ECO:0000313" key="6">
    <source>
        <dbReference type="EMBL" id="PIO97415.1"/>
    </source>
</evidence>
<dbReference type="Pfam" id="PF00488">
    <property type="entry name" value="MutS_V"/>
    <property type="match status" value="1"/>
</dbReference>
<proteinExistence type="predicted"/>
<dbReference type="GO" id="GO:0005829">
    <property type="term" value="C:cytosol"/>
    <property type="evidence" value="ECO:0007669"/>
    <property type="project" value="TreeGrafter"/>
</dbReference>
<dbReference type="SUPFAM" id="SSF52540">
    <property type="entry name" value="P-loop containing nucleoside triphosphate hydrolases"/>
    <property type="match status" value="1"/>
</dbReference>
<dbReference type="Proteomes" id="UP000231070">
    <property type="component" value="Unassembled WGS sequence"/>
</dbReference>
<dbReference type="Gene3D" id="3.40.50.300">
    <property type="entry name" value="P-loop containing nucleotide triphosphate hydrolases"/>
    <property type="match status" value="1"/>
</dbReference>
<dbReference type="PANTHER" id="PTHR11361:SF34">
    <property type="entry name" value="DNA MISMATCH REPAIR PROTEIN MSH1, MITOCHONDRIAL"/>
    <property type="match status" value="1"/>
</dbReference>
<evidence type="ECO:0000259" key="5">
    <source>
        <dbReference type="SMART" id="SM00534"/>
    </source>
</evidence>
<dbReference type="InterPro" id="IPR000432">
    <property type="entry name" value="DNA_mismatch_repair_MutS_C"/>
</dbReference>
<dbReference type="GO" id="GO:0140664">
    <property type="term" value="F:ATP-dependent DNA damage sensor activity"/>
    <property type="evidence" value="ECO:0007669"/>
    <property type="project" value="InterPro"/>
</dbReference>
<feature type="domain" description="DNA mismatch repair proteins mutS family" evidence="5">
    <location>
        <begin position="342"/>
        <end position="518"/>
    </location>
</feature>